<organism evidence="1 2">
    <name type="scientific">Populus alba</name>
    <name type="common">White poplar</name>
    <dbReference type="NCBI Taxonomy" id="43335"/>
    <lineage>
        <taxon>Eukaryota</taxon>
        <taxon>Viridiplantae</taxon>
        <taxon>Streptophyta</taxon>
        <taxon>Embryophyta</taxon>
        <taxon>Tracheophyta</taxon>
        <taxon>Spermatophyta</taxon>
        <taxon>Magnoliopsida</taxon>
        <taxon>eudicotyledons</taxon>
        <taxon>Gunneridae</taxon>
        <taxon>Pentapetalae</taxon>
        <taxon>rosids</taxon>
        <taxon>fabids</taxon>
        <taxon>Malpighiales</taxon>
        <taxon>Salicaceae</taxon>
        <taxon>Saliceae</taxon>
        <taxon>Populus</taxon>
    </lineage>
</organism>
<evidence type="ECO:0000313" key="1">
    <source>
        <dbReference type="EMBL" id="KAL3579151.1"/>
    </source>
</evidence>
<comment type="caution">
    <text evidence="1">The sequence shown here is derived from an EMBL/GenBank/DDBJ whole genome shotgun (WGS) entry which is preliminary data.</text>
</comment>
<proteinExistence type="predicted"/>
<gene>
    <name evidence="1" type="ORF">D5086_020655</name>
</gene>
<protein>
    <submittedName>
        <fullName evidence="1">Uncharacterized protein</fullName>
    </submittedName>
</protein>
<accession>A0ACC4BLC2</accession>
<evidence type="ECO:0000313" key="2">
    <source>
        <dbReference type="Proteomes" id="UP000309997"/>
    </source>
</evidence>
<reference evidence="1 2" key="1">
    <citation type="journal article" date="2024" name="Plant Biotechnol. J.">
        <title>Genome and CRISPR/Cas9 system of a widespread forest tree (Populus alba) in the world.</title>
        <authorList>
            <person name="Liu Y.J."/>
            <person name="Jiang P.F."/>
            <person name="Han X.M."/>
            <person name="Li X.Y."/>
            <person name="Wang H.M."/>
            <person name="Wang Y.J."/>
            <person name="Wang X.X."/>
            <person name="Zeng Q.Y."/>
        </authorList>
    </citation>
    <scope>NUCLEOTIDE SEQUENCE [LARGE SCALE GENOMIC DNA]</scope>
    <source>
        <strain evidence="2">cv. PAL-ZL1</strain>
    </source>
</reference>
<dbReference type="Proteomes" id="UP000309997">
    <property type="component" value="Unassembled WGS sequence"/>
</dbReference>
<name>A0ACC4BLC2_POPAL</name>
<sequence>MIATSMSLLQHVCSVPIARAMRPRSLTIISSRSLSTTTASSSAPSRASHLDPLGMSEPELQKIAFELGQVIIIKAESYLFSVWFLRKWSRRKELVPQAGSFVCAVHHTNKLAIRNDLQEAGWKVGRSPIFRTVTAADGTVKVDMLLCLICNLAFCAVIDFVPNLALLIELLMILDDNRLIETVVKVGCPLRCSFCATGRGVFSRNLQRHEVAEQVLAVEEIFEHRETNMVFMGMGEPMLNLKHTNARISLHAPNQKLTESIVPNAKSYPLEAIMKDCKEHFLETIRQVSFEHALLAGVNDRVEHFKELADLLHLWERGHHVNLILSIQFKAQAFAAALESRKITASVCRTRGTWMQVQLVTCFLPWCARMLDDQASWCLQACSLWHNVEFVSAARLQKWKYIMRRYSPPYYSPPRRGYGGRVRSPPRRGYGGGGGYGRRKDQNSGSLLVRNIPLDCRPEELRGPFERFGVVRDVYIPKDYYTGEPRGFAFVQFVDPYEAMEAQHRMNGQIFAGRQISVVLAAETRKRPEEMRHRARVRGPSSQGGRSSNYGRSRSRSLSRSPRHYPSSRSRYRSRSYSPAPRRRDYSASPDRRHAGHPRSPRGPPPERDGDHSRRSYSPAYGHGDDLNENGNGFGEKSAYDFEEARAWRPSPGRASRSPSGSRSRSADLSPRHTR</sequence>
<keyword evidence="2" id="KW-1185">Reference proteome</keyword>
<dbReference type="EMBL" id="RCHU02000010">
    <property type="protein sequence ID" value="KAL3579151.1"/>
    <property type="molecule type" value="Genomic_DNA"/>
</dbReference>